<dbReference type="SUPFAM" id="SSF49401">
    <property type="entry name" value="Bacterial adhesins"/>
    <property type="match status" value="1"/>
</dbReference>
<dbReference type="GO" id="GO:0009289">
    <property type="term" value="C:pilus"/>
    <property type="evidence" value="ECO:0007669"/>
    <property type="project" value="InterPro"/>
</dbReference>
<keyword evidence="1" id="KW-0732">Signal</keyword>
<dbReference type="EMBL" id="JZKT01000020">
    <property type="protein sequence ID" value="KJX35538.1"/>
    <property type="molecule type" value="Genomic_DNA"/>
</dbReference>
<evidence type="ECO:0000259" key="2">
    <source>
        <dbReference type="Pfam" id="PF00419"/>
    </source>
</evidence>
<reference evidence="3 4" key="1">
    <citation type="submission" date="2015-02" db="EMBL/GenBank/DDBJ databases">
        <authorList>
            <person name="Adams M."/>
            <person name="Sutton G."/>
            <person name="Nelson K."/>
            <person name="Bonomo R."/>
            <person name="McCorrison J."/>
            <person name="Sanka R."/>
            <person name="Brinkac L."/>
            <person name="Nierman W."/>
        </authorList>
    </citation>
    <scope>NUCLEOTIDE SEQUENCE [LARGE SCALE GENOMIC DNA]</scope>
    <source>
        <strain evidence="3 4">CIDEIMsCOL9</strain>
    </source>
</reference>
<name>A0AAW3HGN3_9ENTR</name>
<dbReference type="Gene3D" id="2.60.40.1090">
    <property type="entry name" value="Fimbrial-type adhesion domain"/>
    <property type="match status" value="1"/>
</dbReference>
<feature type="domain" description="Fimbrial-type adhesion" evidence="2">
    <location>
        <begin position="32"/>
        <end position="181"/>
    </location>
</feature>
<dbReference type="GeneID" id="63144194"/>
<sequence>MKTFLLKVITLLALLNTLAAYADSGAVYNLRVTGTIISESCEVDTSSQEQSVSLGEFDSSDFPSTGATSAWVPFNIQLKNCSKAINGTKIWFSGLADTDNPALLALSDTGKGTGSTMATGLGVEISDADQSIVPINNTESATFTLRTGDNELTFNLRYKSTRQDMTPGDATAVMYFDLLYQ</sequence>
<dbReference type="PANTHER" id="PTHR33420:SF5">
    <property type="entry name" value="FIMBRIAL SUBUNIT"/>
    <property type="match status" value="1"/>
</dbReference>
<keyword evidence="4" id="KW-1185">Reference proteome</keyword>
<dbReference type="PANTHER" id="PTHR33420">
    <property type="entry name" value="FIMBRIAL SUBUNIT ELFA-RELATED"/>
    <property type="match status" value="1"/>
</dbReference>
<dbReference type="RefSeq" id="WP_032642233.1">
    <property type="nucleotide sequence ID" value="NZ_CP043318.1"/>
</dbReference>
<gene>
    <name evidence="3" type="ORF">SG71_13330</name>
</gene>
<dbReference type="AlphaFoldDB" id="A0AAW3HGN3"/>
<dbReference type="InterPro" id="IPR000259">
    <property type="entry name" value="Adhesion_dom_fimbrial"/>
</dbReference>
<comment type="caution">
    <text evidence="3">The sequence shown here is derived from an EMBL/GenBank/DDBJ whole genome shotgun (WGS) entry which is preliminary data.</text>
</comment>
<dbReference type="InterPro" id="IPR008966">
    <property type="entry name" value="Adhesion_dom_sf"/>
</dbReference>
<protein>
    <submittedName>
        <fullName evidence="3">Fimbrial protein</fullName>
    </submittedName>
</protein>
<feature type="signal peptide" evidence="1">
    <location>
        <begin position="1"/>
        <end position="22"/>
    </location>
</feature>
<evidence type="ECO:0000313" key="4">
    <source>
        <dbReference type="Proteomes" id="UP000033354"/>
    </source>
</evidence>
<evidence type="ECO:0000256" key="1">
    <source>
        <dbReference type="SAM" id="SignalP"/>
    </source>
</evidence>
<accession>A0AAW3HGN3</accession>
<organism evidence="3 4">
    <name type="scientific">Enterobacter chengduensis</name>
    <dbReference type="NCBI Taxonomy" id="2494701"/>
    <lineage>
        <taxon>Bacteria</taxon>
        <taxon>Pseudomonadati</taxon>
        <taxon>Pseudomonadota</taxon>
        <taxon>Gammaproteobacteria</taxon>
        <taxon>Enterobacterales</taxon>
        <taxon>Enterobacteriaceae</taxon>
        <taxon>Enterobacter</taxon>
        <taxon>Enterobacter cloacae complex</taxon>
    </lineage>
</organism>
<feature type="chain" id="PRO_5043610216" evidence="1">
    <location>
        <begin position="23"/>
        <end position="181"/>
    </location>
</feature>
<dbReference type="Proteomes" id="UP000033354">
    <property type="component" value="Unassembled WGS sequence"/>
</dbReference>
<dbReference type="GO" id="GO:0043709">
    <property type="term" value="P:cell adhesion involved in single-species biofilm formation"/>
    <property type="evidence" value="ECO:0007669"/>
    <property type="project" value="TreeGrafter"/>
</dbReference>
<dbReference type="Pfam" id="PF00419">
    <property type="entry name" value="Fimbrial"/>
    <property type="match status" value="1"/>
</dbReference>
<dbReference type="InterPro" id="IPR036937">
    <property type="entry name" value="Adhesion_dom_fimbrial_sf"/>
</dbReference>
<dbReference type="InterPro" id="IPR050263">
    <property type="entry name" value="Bact_Fimbrial_Adh_Pro"/>
</dbReference>
<proteinExistence type="predicted"/>
<evidence type="ECO:0000313" key="3">
    <source>
        <dbReference type="EMBL" id="KJX35538.1"/>
    </source>
</evidence>